<dbReference type="Pfam" id="PF25137">
    <property type="entry name" value="ADH_Fe_C"/>
    <property type="match status" value="1"/>
</dbReference>
<dbReference type="InterPro" id="IPR001670">
    <property type="entry name" value="ADH_Fe/GldA"/>
</dbReference>
<dbReference type="PROSITE" id="PS00913">
    <property type="entry name" value="ADH_IRON_1"/>
    <property type="match status" value="1"/>
</dbReference>
<dbReference type="PROSITE" id="PS00060">
    <property type="entry name" value="ADH_IRON_2"/>
    <property type="match status" value="1"/>
</dbReference>
<dbReference type="RefSeq" id="WP_044292960.1">
    <property type="nucleotide sequence ID" value="NZ_JTGN01000001.1"/>
</dbReference>
<sequence length="387" mass="41784">MNYRELYQPAHTLIGKGCICEIPRHIDLISGKKAFIVTDKPLVDIGTVKKVTDVLDSAGKDYTIYDGVKPNPTVSIVNEAKSLFDREHCDYMIGIGGGSSLDVSKAVSILANNGGDIAAYNGLNKSKNPGIPLIAINTTAGTGSEVTRAYVVTDEINKVKMLMVDANCLSYLAINDPMLMLDMPAFLTASTGMDALTHAIEAYTAKSHFPFTDGIALEAIHLIGMSLEKAVFEGRNIEARTDMCWAEYMAGLAFSNSGLGMVHAMAHQLGGFYNTPHGVANAILLPYVMKYNTSVCKERYSRIGQALGIDTSRMTADQGAAAAICHIRELSQRIGIPKLNTTSFRPSDVVTLSLHALEDTGMPENPKEAALVDVQKVYMDAYYDSAP</sequence>
<feature type="domain" description="Alcohol dehydrogenase iron-type/glycerol dehydrogenase GldA" evidence="4">
    <location>
        <begin position="9"/>
        <end position="177"/>
    </location>
</feature>
<dbReference type="FunFam" id="3.40.50.1970:FF:000003">
    <property type="entry name" value="Alcohol dehydrogenase, iron-containing"/>
    <property type="match status" value="1"/>
</dbReference>
<evidence type="ECO:0000313" key="7">
    <source>
        <dbReference type="Proteomes" id="UP000306509"/>
    </source>
</evidence>
<dbReference type="EMBL" id="QGQD01000097">
    <property type="protein sequence ID" value="TLC98348.1"/>
    <property type="molecule type" value="Genomic_DNA"/>
</dbReference>
<dbReference type="InterPro" id="IPR056798">
    <property type="entry name" value="ADH_Fe_C"/>
</dbReference>
<gene>
    <name evidence="6" type="primary">adhB</name>
    <name evidence="6" type="ORF">DSM106044_04864</name>
</gene>
<dbReference type="FunFam" id="1.20.1090.10:FF:000001">
    <property type="entry name" value="Aldehyde-alcohol dehydrogenase"/>
    <property type="match status" value="1"/>
</dbReference>
<keyword evidence="2 6" id="KW-0560">Oxidoreductase</keyword>
<comment type="similarity">
    <text evidence="1">Belongs to the iron-containing alcohol dehydrogenase family.</text>
</comment>
<comment type="caution">
    <text evidence="6">The sequence shown here is derived from an EMBL/GenBank/DDBJ whole genome shotgun (WGS) entry which is preliminary data.</text>
</comment>
<dbReference type="InterPro" id="IPR039697">
    <property type="entry name" value="Alcohol_dehydrogenase_Fe"/>
</dbReference>
<dbReference type="Proteomes" id="UP000306509">
    <property type="component" value="Unassembled WGS sequence"/>
</dbReference>
<dbReference type="InterPro" id="IPR018211">
    <property type="entry name" value="ADH_Fe_CS"/>
</dbReference>
<dbReference type="PANTHER" id="PTHR11496:SF102">
    <property type="entry name" value="ALCOHOL DEHYDROGENASE 4"/>
    <property type="match status" value="1"/>
</dbReference>
<dbReference type="SUPFAM" id="SSF56796">
    <property type="entry name" value="Dehydroquinate synthase-like"/>
    <property type="match status" value="1"/>
</dbReference>
<dbReference type="Gene3D" id="3.40.50.1970">
    <property type="match status" value="1"/>
</dbReference>
<dbReference type="AlphaFoldDB" id="A0A4U8Q217"/>
<dbReference type="EC" id="1.1.1.1" evidence="6"/>
<dbReference type="STRING" id="180332.GCA_000797495_03824"/>
<evidence type="ECO:0000256" key="3">
    <source>
        <dbReference type="ARBA" id="ARBA00023027"/>
    </source>
</evidence>
<reference evidence="6 7" key="1">
    <citation type="journal article" date="2019" name="Anaerobe">
        <title>Detection of Robinsoniella peoriensis in multiple bone samples of a trauma patient.</title>
        <authorList>
            <person name="Schrottner P."/>
            <person name="Hartwich K."/>
            <person name="Bunk B."/>
            <person name="Schober I."/>
            <person name="Helbig S."/>
            <person name="Rudolph W.W."/>
            <person name="Gunzer F."/>
        </authorList>
    </citation>
    <scope>NUCLEOTIDE SEQUENCE [LARGE SCALE GENOMIC DNA]</scope>
    <source>
        <strain evidence="6 7">DSM 106044</strain>
    </source>
</reference>
<dbReference type="PANTHER" id="PTHR11496">
    <property type="entry name" value="ALCOHOL DEHYDROGENASE"/>
    <property type="match status" value="1"/>
</dbReference>
<dbReference type="GO" id="GO:0046872">
    <property type="term" value="F:metal ion binding"/>
    <property type="evidence" value="ECO:0007669"/>
    <property type="project" value="InterPro"/>
</dbReference>
<evidence type="ECO:0000256" key="1">
    <source>
        <dbReference type="ARBA" id="ARBA00007358"/>
    </source>
</evidence>
<evidence type="ECO:0000313" key="6">
    <source>
        <dbReference type="EMBL" id="TLC98348.1"/>
    </source>
</evidence>
<dbReference type="Gene3D" id="1.20.1090.10">
    <property type="entry name" value="Dehydroquinate synthase-like - alpha domain"/>
    <property type="match status" value="1"/>
</dbReference>
<evidence type="ECO:0000259" key="4">
    <source>
        <dbReference type="Pfam" id="PF00465"/>
    </source>
</evidence>
<accession>A0A4U8Q217</accession>
<evidence type="ECO:0000256" key="2">
    <source>
        <dbReference type="ARBA" id="ARBA00023002"/>
    </source>
</evidence>
<dbReference type="CDD" id="cd08188">
    <property type="entry name" value="PDDH"/>
    <property type="match status" value="1"/>
</dbReference>
<organism evidence="6 7">
    <name type="scientific">Robinsoniella peoriensis</name>
    <dbReference type="NCBI Taxonomy" id="180332"/>
    <lineage>
        <taxon>Bacteria</taxon>
        <taxon>Bacillati</taxon>
        <taxon>Bacillota</taxon>
        <taxon>Clostridia</taxon>
        <taxon>Lachnospirales</taxon>
        <taxon>Lachnospiraceae</taxon>
        <taxon>Robinsoniella</taxon>
    </lineage>
</organism>
<dbReference type="Pfam" id="PF00465">
    <property type="entry name" value="Fe-ADH"/>
    <property type="match status" value="1"/>
</dbReference>
<protein>
    <submittedName>
        <fullName evidence="6">Alcohol dehydrogenase 2</fullName>
        <ecNumber evidence="6">1.1.1.1</ecNumber>
    </submittedName>
</protein>
<proteinExistence type="inferred from homology"/>
<name>A0A4U8Q217_9FIRM</name>
<keyword evidence="7" id="KW-1185">Reference proteome</keyword>
<dbReference type="GO" id="GO:0004022">
    <property type="term" value="F:alcohol dehydrogenase (NAD+) activity"/>
    <property type="evidence" value="ECO:0007669"/>
    <property type="project" value="UniProtKB-EC"/>
</dbReference>
<feature type="domain" description="Fe-containing alcohol dehydrogenase-like C-terminal" evidence="5">
    <location>
        <begin position="188"/>
        <end position="382"/>
    </location>
</feature>
<evidence type="ECO:0000259" key="5">
    <source>
        <dbReference type="Pfam" id="PF25137"/>
    </source>
</evidence>
<keyword evidence="3" id="KW-0520">NAD</keyword>